<accession>A0A848MJD7</accession>
<dbReference type="EMBL" id="JAADJU010000005">
    <property type="protein sequence ID" value="NMP27406.1"/>
    <property type="molecule type" value="Genomic_DNA"/>
</dbReference>
<keyword evidence="2" id="KW-1185">Reference proteome</keyword>
<organism evidence="1 2">
    <name type="scientific">Rouxiella aceris</name>
    <dbReference type="NCBI Taxonomy" id="2703884"/>
    <lineage>
        <taxon>Bacteria</taxon>
        <taxon>Pseudomonadati</taxon>
        <taxon>Pseudomonadota</taxon>
        <taxon>Gammaproteobacteria</taxon>
        <taxon>Enterobacterales</taxon>
        <taxon>Yersiniaceae</taxon>
        <taxon>Rouxiella</taxon>
    </lineage>
</organism>
<reference evidence="1 2" key="2">
    <citation type="submission" date="2020-06" db="EMBL/GenBank/DDBJ databases">
        <title>Polyphasic characterization of a Rahnella strain isolated from tree sap.</title>
        <authorList>
            <person name="Kim I.S."/>
        </authorList>
    </citation>
    <scope>NUCLEOTIDE SEQUENCE [LARGE SCALE GENOMIC DNA]</scope>
    <source>
        <strain evidence="1 2">SAP-1</strain>
    </source>
</reference>
<dbReference type="AlphaFoldDB" id="A0A848MJD7"/>
<dbReference type="InterPro" id="IPR029068">
    <property type="entry name" value="Glyas_Bleomycin-R_OHBP_Dase"/>
</dbReference>
<evidence type="ECO:0000313" key="1">
    <source>
        <dbReference type="EMBL" id="NMP27406.1"/>
    </source>
</evidence>
<dbReference type="RefSeq" id="WP_169403118.1">
    <property type="nucleotide sequence ID" value="NZ_JAADJU010000005.1"/>
</dbReference>
<dbReference type="Gene3D" id="3.10.180.10">
    <property type="entry name" value="2,3-Dihydroxybiphenyl 1,2-Dioxygenase, domain 1"/>
    <property type="match status" value="1"/>
</dbReference>
<proteinExistence type="predicted"/>
<reference evidence="1 2" key="1">
    <citation type="submission" date="2020-01" db="EMBL/GenBank/DDBJ databases">
        <authorList>
            <person name="Lee S.D."/>
        </authorList>
    </citation>
    <scope>NUCLEOTIDE SEQUENCE [LARGE SCALE GENOMIC DNA]</scope>
    <source>
        <strain evidence="1 2">SAP-1</strain>
    </source>
</reference>
<dbReference type="Proteomes" id="UP000585363">
    <property type="component" value="Unassembled WGS sequence"/>
</dbReference>
<protein>
    <recommendedName>
        <fullName evidence="3">Glyoxalase/fosfomycin resistance/dioxygenase domain-containing protein</fullName>
    </recommendedName>
</protein>
<gene>
    <name evidence="1" type="ORF">GW590_11060</name>
</gene>
<name>A0A848MJD7_9GAMM</name>
<evidence type="ECO:0000313" key="2">
    <source>
        <dbReference type="Proteomes" id="UP000585363"/>
    </source>
</evidence>
<evidence type="ECO:0008006" key="3">
    <source>
        <dbReference type="Google" id="ProtNLM"/>
    </source>
</evidence>
<dbReference type="SUPFAM" id="SSF54593">
    <property type="entry name" value="Glyoxalase/Bleomycin resistance protein/Dihydroxybiphenyl dioxygenase"/>
    <property type="match status" value="1"/>
</dbReference>
<sequence length="77" mass="8965">MTHSTEPYWNRMVLELSVTDFPAYLRFYAEVLGFKVMIIRSDSDFAYVCLGKAQLMLEQYHVEGCNTGEFIRSSDRS</sequence>
<comment type="caution">
    <text evidence="1">The sequence shown here is derived from an EMBL/GenBank/DDBJ whole genome shotgun (WGS) entry which is preliminary data.</text>
</comment>